<dbReference type="EMBL" id="JAWDGP010005130">
    <property type="protein sequence ID" value="KAK3759391.1"/>
    <property type="molecule type" value="Genomic_DNA"/>
</dbReference>
<protein>
    <submittedName>
        <fullName evidence="1">Uncharacterized protein</fullName>
    </submittedName>
</protein>
<name>A0AAE1D6Q0_9GAST</name>
<evidence type="ECO:0000313" key="2">
    <source>
        <dbReference type="Proteomes" id="UP001283361"/>
    </source>
</evidence>
<gene>
    <name evidence="1" type="ORF">RRG08_023509</name>
</gene>
<comment type="caution">
    <text evidence="1">The sequence shown here is derived from an EMBL/GenBank/DDBJ whole genome shotgun (WGS) entry which is preliminary data.</text>
</comment>
<keyword evidence="2" id="KW-1185">Reference proteome</keyword>
<evidence type="ECO:0000313" key="1">
    <source>
        <dbReference type="EMBL" id="KAK3759391.1"/>
    </source>
</evidence>
<organism evidence="1 2">
    <name type="scientific">Elysia crispata</name>
    <name type="common">lettuce slug</name>
    <dbReference type="NCBI Taxonomy" id="231223"/>
    <lineage>
        <taxon>Eukaryota</taxon>
        <taxon>Metazoa</taxon>
        <taxon>Spiralia</taxon>
        <taxon>Lophotrochozoa</taxon>
        <taxon>Mollusca</taxon>
        <taxon>Gastropoda</taxon>
        <taxon>Heterobranchia</taxon>
        <taxon>Euthyneura</taxon>
        <taxon>Panpulmonata</taxon>
        <taxon>Sacoglossa</taxon>
        <taxon>Placobranchoidea</taxon>
        <taxon>Plakobranchidae</taxon>
        <taxon>Elysia</taxon>
    </lineage>
</organism>
<sequence length="75" mass="8391">MRFRGRRYVRKDKFGEVLPLCLTPLKSSSTWKHGANLDEAGALVRSLGLGVKRLVALIMYKMGCDQLAPSNNELI</sequence>
<dbReference type="Proteomes" id="UP001283361">
    <property type="component" value="Unassembled WGS sequence"/>
</dbReference>
<dbReference type="AlphaFoldDB" id="A0AAE1D6Q0"/>
<proteinExistence type="predicted"/>
<accession>A0AAE1D6Q0</accession>
<reference evidence="1" key="1">
    <citation type="journal article" date="2023" name="G3 (Bethesda)">
        <title>A reference genome for the long-term kleptoplast-retaining sea slug Elysia crispata morphotype clarki.</title>
        <authorList>
            <person name="Eastman K.E."/>
            <person name="Pendleton A.L."/>
            <person name="Shaikh M.A."/>
            <person name="Suttiyut T."/>
            <person name="Ogas R."/>
            <person name="Tomko P."/>
            <person name="Gavelis G."/>
            <person name="Widhalm J.R."/>
            <person name="Wisecaver J.H."/>
        </authorList>
    </citation>
    <scope>NUCLEOTIDE SEQUENCE</scope>
    <source>
        <strain evidence="1">ECLA1</strain>
    </source>
</reference>